<dbReference type="InterPro" id="IPR000073">
    <property type="entry name" value="AB_hydrolase_1"/>
</dbReference>
<dbReference type="Pfam" id="PF00561">
    <property type="entry name" value="Abhydrolase_1"/>
    <property type="match status" value="1"/>
</dbReference>
<feature type="domain" description="AB hydrolase-1" evidence="1">
    <location>
        <begin position="69"/>
        <end position="313"/>
    </location>
</feature>
<dbReference type="SUPFAM" id="SSF53474">
    <property type="entry name" value="alpha/beta-Hydrolases"/>
    <property type="match status" value="1"/>
</dbReference>
<dbReference type="KEGG" id="plad:PPGU16_61340"/>
<dbReference type="InterPro" id="IPR051340">
    <property type="entry name" value="Haloalkane_dehalogenase"/>
</dbReference>
<evidence type="ECO:0000259" key="1">
    <source>
        <dbReference type="Pfam" id="PF00561"/>
    </source>
</evidence>
<dbReference type="PRINTS" id="PR00111">
    <property type="entry name" value="ABHYDROLASE"/>
</dbReference>
<dbReference type="EMBL" id="AP023176">
    <property type="protein sequence ID" value="BCF93067.1"/>
    <property type="molecule type" value="Genomic_DNA"/>
</dbReference>
<protein>
    <submittedName>
        <fullName evidence="2">Alpha/beta hydrolase</fullName>
    </submittedName>
</protein>
<keyword evidence="2" id="KW-0614">Plasmid</keyword>
<dbReference type="PANTHER" id="PTHR42977">
    <property type="entry name" value="HYDROLASE-RELATED"/>
    <property type="match status" value="1"/>
</dbReference>
<evidence type="ECO:0000313" key="2">
    <source>
        <dbReference type="EMBL" id="BCF93067.1"/>
    </source>
</evidence>
<dbReference type="InterPro" id="IPR029058">
    <property type="entry name" value="AB_hydrolase_fold"/>
</dbReference>
<reference evidence="2 3" key="1">
    <citation type="journal article" date="2020" name="Genes (Basel)">
        <title>Genomic Comparison of Insect Gut Symbionts from Divergent Burkholderia Subclades.</title>
        <authorList>
            <person name="Takeshita K."/>
            <person name="Kikuchi Y."/>
        </authorList>
    </citation>
    <scope>NUCLEOTIDE SEQUENCE [LARGE SCALE GENOMIC DNA]</scope>
    <source>
        <strain evidence="2 3">PGU16</strain>
        <plasmid evidence="2 3">PPGU16_p1</plasmid>
    </source>
</reference>
<gene>
    <name evidence="2" type="ORF">PPGU16_61340</name>
</gene>
<evidence type="ECO:0000313" key="3">
    <source>
        <dbReference type="Proteomes" id="UP000510888"/>
    </source>
</evidence>
<sequence length="329" mass="37140">MNDLAAFNLEMLMMERFGIRSLFGLLLTAAISSAPASGQTWHESRVSYRVANVDGLSIFYREAGPRDAPTVLLLHGFPSSSRMFEPLLKRLGDQYHLVAPDFPGFGHSDAPAPTSFAYTFDHIAAVMNRFVETLGLKSYVIYMQDYGGPVGFRVAIAHPERVNALIIQNAVAHEDGLGPLWNTRRAFWADRQANQAAVEQNLMSLQAAKQRHIGSSPDVQSYDPDLWTDEYAFLSRPGQREIQSDLFYDYRTNVASYPRWQAWLQKTQPRTLVVWGRYDPSFLPAEAEAYRRDLPKAEIHVLDAGHFALDEKPDEIAELMRGFLAAKNQ</sequence>
<keyword evidence="3" id="KW-1185">Reference proteome</keyword>
<keyword evidence="2" id="KW-0378">Hydrolase</keyword>
<accession>A0A7I8BWA1</accession>
<dbReference type="AlphaFoldDB" id="A0A7I8BWA1"/>
<dbReference type="PRINTS" id="PR00412">
    <property type="entry name" value="EPOXHYDRLASE"/>
</dbReference>
<dbReference type="Gene3D" id="3.40.50.1820">
    <property type="entry name" value="alpha/beta hydrolase"/>
    <property type="match status" value="1"/>
</dbReference>
<dbReference type="GO" id="GO:0004301">
    <property type="term" value="F:epoxide hydrolase activity"/>
    <property type="evidence" value="ECO:0007669"/>
    <property type="project" value="TreeGrafter"/>
</dbReference>
<name>A0A7I8BWA1_9BURK</name>
<geneLocation type="plasmid" evidence="2 3">
    <name>PPGU16_p1</name>
</geneLocation>
<dbReference type="PANTHER" id="PTHR42977:SF1">
    <property type="entry name" value="BLR6576 PROTEIN"/>
    <property type="match status" value="1"/>
</dbReference>
<organism evidence="2 3">
    <name type="scientific">Paraburkholderia largidicola</name>
    <dbReference type="NCBI Taxonomy" id="3014751"/>
    <lineage>
        <taxon>Bacteria</taxon>
        <taxon>Pseudomonadati</taxon>
        <taxon>Pseudomonadota</taxon>
        <taxon>Betaproteobacteria</taxon>
        <taxon>Burkholderiales</taxon>
        <taxon>Burkholderiaceae</taxon>
        <taxon>Paraburkholderia</taxon>
    </lineage>
</organism>
<proteinExistence type="predicted"/>
<dbReference type="InterPro" id="IPR000639">
    <property type="entry name" value="Epox_hydrolase-like"/>
</dbReference>
<dbReference type="Proteomes" id="UP000510888">
    <property type="component" value="Plasmid PPGU16_p1"/>
</dbReference>